<evidence type="ECO:0000313" key="6">
    <source>
        <dbReference type="Proteomes" id="UP000618986"/>
    </source>
</evidence>
<dbReference type="SUPFAM" id="SSF47336">
    <property type="entry name" value="ACP-like"/>
    <property type="match status" value="6"/>
</dbReference>
<dbReference type="PROSITE" id="PS50075">
    <property type="entry name" value="CARRIER"/>
    <property type="match status" value="6"/>
</dbReference>
<keyword evidence="2" id="KW-0596">Phosphopantetheine</keyword>
<accession>A0ABR6MDD5</accession>
<organism evidence="5 6">
    <name type="scientific">Micromonospora echinospora</name>
    <name type="common">Micromonospora purpurea</name>
    <dbReference type="NCBI Taxonomy" id="1877"/>
    <lineage>
        <taxon>Bacteria</taxon>
        <taxon>Bacillati</taxon>
        <taxon>Actinomycetota</taxon>
        <taxon>Actinomycetes</taxon>
        <taxon>Micromonosporales</taxon>
        <taxon>Micromonosporaceae</taxon>
        <taxon>Micromonospora</taxon>
    </lineage>
</organism>
<dbReference type="PROSITE" id="PS00012">
    <property type="entry name" value="PHOSPHOPANTETHEINE"/>
    <property type="match status" value="4"/>
</dbReference>
<dbReference type="Pfam" id="PF00668">
    <property type="entry name" value="Condensation"/>
    <property type="match status" value="6"/>
</dbReference>
<dbReference type="Gene3D" id="3.30.300.30">
    <property type="match status" value="6"/>
</dbReference>
<feature type="domain" description="Carrier" evidence="4">
    <location>
        <begin position="1886"/>
        <end position="1960"/>
    </location>
</feature>
<proteinExistence type="predicted"/>
<dbReference type="PANTHER" id="PTHR45527:SF1">
    <property type="entry name" value="FATTY ACID SYNTHASE"/>
    <property type="match status" value="1"/>
</dbReference>
<dbReference type="Pfam" id="PF13193">
    <property type="entry name" value="AMP-binding_C"/>
    <property type="match status" value="6"/>
</dbReference>
<dbReference type="InterPro" id="IPR045851">
    <property type="entry name" value="AMP-bd_C_sf"/>
</dbReference>
<gene>
    <name evidence="5" type="ORF">FHU28_003101</name>
</gene>
<sequence>MFGAELGAAYNALLRGAAPFLPEVSVQYADFAQWQRRELAGERGEKELTYWRDRLAGLEPIALPIDRPRPPVRGHDGADVVFDVPAELAERVRERAREFDTTAFTVLLSAYQAMLSRFSGTADVAVGTVVSGRTHADLQRVFGYCINTLVIRARCEGDSTFAELLRRGRATVLDAFDHHAVPFAQLVDELEPDRDQSRTPIFQTAFTLHEYRLDTLQFSELTVEPFGDDEGIAKYDLTLQMQERPDGTIHGRLQYATALFERSTAERLATAFQRVLAAAVTDPEVRLSRIEILSAAERAVVVVPPVLGAEVDVLAHELFEARVVESPDVVAVVAGESRLSYGEVNGRANRLAWLLRDVGVGPEDLVGVYLERGPELVPALLGVVKSGAGYLPLDPANPVERLGFVVGDAGVRVVVTSAGLAAGLAGVFDGRVIVLDELGVEGRVDDPPRVATPDSVLYTIYTSGSTGRPKGCVVTHANVVRLMRVCAGELGIDASGVWSMAHSFAFDFSVFEMWGALAFGGRVVVVPRSVARSPEDFLQLLVDERVTFLSQTPTAFRALVAAAAGGDERVDRLALRSVVFGGEKLEIAELRPWVDRVSLDRVALVNMYGITETTVHVTVHGLTTGDLAAPGVSPAGVALPDLAVYLLDPCGEPVPVGVPGEIYVAGPGVARGYLGRAALTAQRFVPDPFGAAGTRMYRSGDLARWTVHGTLEFLGRADDQVKVRGFRIELGEISAALSACAGVRDAVAVLREDTPGDKRIVGYLAPMAGHRPDSRVVRDQLARTLPDYMVPAALVEIDAIPVTANGKLDKRALPAPDGTHLRTAGEYLAPRDATEDAVAAVWRSVLGVERVGITDSFFDLGGDSMRAVALVGALREAGYQVSVRDVFEHRTVARLVEFAGEAGGDAVDRPVQPFELIDEADRALLPDGVVDAYPLGQNQLGMAIEMLADNEQNNYHNVSAYWIHDDQPFSPGSFAEAGRLVVARHEALRTSIELTAYSRPMQIVHAHAEMTTDVWDCTGLTADEVRAEVEAFGVRERAHPFDLAVPALMRFHAHTTDLGGWWISLVECHPILEGWSYHSLLMEFVTTYLTLRAGQTPDAVEPPPVRFADAIAGELAAMESESDREYWRDLVNSHAPLVLPASWGDPEAGVAAPYKTGFSWRDLEAGLRALAAATGTSMKAIMLSAHLKVMSQLTDEDVFHTGLVCDVRPEVTGADRVYGMFLNTLPFPYTRGADTWGRLVRDVFAAEVDLWGHRRFPLPAVLREWSGSGRLMDVYFNYQDFRQLDTEVVDANSGMDDSPTEFPLTVASRAGYLILTANRRYLTTAAADSLAAMYRAVLQSMAAEGEQGDARAVYLSAAERAALVAPPVVRAGTDVLVHELFEAWVARGSGLVAVVAGGVELSYGEVNARANRLAWLLRGVGVGPEDLVGVHLERGVDLVPALLGVLKSGAGYLPLDPAQPLGRLGFVVGDAGVRVVVTSAALAGGLAEVFDGRVIVLDELGVEGRVDDPPRVSTPENVVYTIYTSGSTGRPKGVVLTHRNVTRLLDAAQEHYAFDESDVWSMAHSYGFDVSVFEMWGALAFGGRLVVVPRDVARSPGDFLDLLVDQQVTVLSQTPTAFRSVVAAAAEGDPRVRRLGLRAVIFAGERLEVAGLKPWVDRVGLGRVALVNMYGITETTVHTTYHRLTRRDLEPGAGNAIGRPLSDLAVYLLDAGGRAVPFGVTGEIYVAGPGVARGYLGRAALTAQRFVPDPFGAAGSRMYRSGDLALRRPDGTLEFLGRADDQVKIRGFRIELGEINVALSGCAGVREAVTVLAEDGRLVGYLVPVHGQRLDPRVIRETISRVLPEYMVPAAYVEIDAIPLTNNGKLDKRALPAYGEQVYDRDRYVAPRTPDEERMATIWAHALKVERVGVDDDFFELGGDSIRAVSLVGALQAAGFAVGALDVFQHTTIAQLCASATGNEIPPSPVHAVSPFELIGDEDRARLPEGLDDAYPLLRTQTGMLVETLASGDQANYHDFTSFLVRDDAPFDAELFREAVTVVGRRHDILRTSVDLTGYTVPMQLVHHEVTIPVACHDLRHFDPADLPDRLVAFAATERATPFDLSSPLPLLRITVHVQTDDSWRLSFTKSHALLEGWSYHQLLKELVEVLRALRDGIEIRYEAPPVRFADTVAAELASLASDADRDFWHGLVAEYEPLSLPEDWHGDLAVPAERIDAGFSFQELEPGLRELAAKTGVPFKAVLLGAHLKVMSQLTGAERFFTGLVGHVRPEVQGSERLIGMYITTLPHPSARDAATWGDLVRRVFEDEAAAWPHRAYPMPAIASGGRRLIDTFFSYLDFHLLDEGDVVDEGNGINRTAMEFGLAVTAIGGILGLRSNTHVLSRENIDRIAGMYRAVLTSMAADGEQGDARATYLPSAERAVVVVPPVLGAEVDVLAHELFEARVVESPDVVAVVAGESRLSYGEVNGRANRLAWLLRDVGVGPEDLVGVYLERGPELVPALLGVVKSGAGYLPLDPANPVERLGFVVGDAGVRVVVTSAGLAAGLAGVFDGRVIVLDELGVEGRVDDPPRVATPDSVLYTIYTSGSTGRPKGCVVTHANVVRLMRVCAGELGIDASGVWSMAHSFAFDFSVFEMWGALAFGGRVVVVPRSVARSPEDFLQLLVDERVTFLSQTPTAFRALVAAAAGGDERVDRLALRSVVFGGEKLEIAELRPWVDRVSLDRVALVNMYGITETTVHVTVHGLTTGDLAAPGVSPAGVALPDLAVYLLDPCGEPVPVGVPGEIYVAGPGVARGYLGRAALTAQRFVPDPFGAAGTRMYRSGDLARWTVHGTLEFLGRADDQVKVRGFRIELGEISAALSACAGVRDAVAVLREDTPGDKRIVGYLAPMAGHRPDSRVVRDQLARTLPDYMVPAALVEIDAIPVTANGKLDKRALPAPDGTHLRTAGEYLAPRTPLEQQLALVWAQVLDLPQAGVEDSFFDVGGDSIRAIALVGAVRAAGHDVSVTDVFERRTVAELAELIGSRTAPAEPHQATAPFALVGAADRRRVPDGVVDAYPLLQAQAGMLFELEAGDSPNYHSTGGYKVIDDAPFDVEALRAAVRTVCARHEALRTSFDLSTYSIPLQLVHEKAEAPVSVQDLRGLDAEAVDAALRDHVAREQSRPIDPAAVPQLRIGALVADDGWWLALSRSHMITEGWSQHEMLMDLVECYRALRDGVTPAPAETPGVRFADSVAAELAALESPQHRAFWQAVVDDRAPFRLPASWGDQTVADEAYQLTVPAMDLEAPLRALAMSSRTSVKSVLLAAHLKVLSQLTNEPAFHAGLVCDTRLEVLGADRVHGMFLNTLPIPYDRTARTWRQLVRAVFDAEVALWPHRRYPLAGVARLAGGSGRLVDVIFNYQDFHNLDAEQIDLAAGFGSGTNEFALTVTTSNGGLTLKTRTSVLSRGHAERLASMYRLVLEAMAADSEGDASRVLLPVGEVGVVSGWEVGVEGVVSGCPVSLALVERAGRDPGAVAVRGVGFELSFGELVGRAGAVAESLRAVGVARGDRVGVVVERGEWLHAALLGVWFVGAAYVPVDPGFPVGRVRSMVDGAAAVVTHGDRVGVFEGPVVVVDGLGLVDVEPVGVDPDELAYVIFTSGSTGRPKGVGVSHRGLANHVGWAVRDLVGAGSVVGGGVGGAVFSSVAFDLVVPNVWAPLLAGQPVVVLPQDLDLSELGSALLSWGPFAFLKLTPGHLEVLSQQLSVDQVRDLAGVLVVAGEALPGVLASRYSGSGRLVNEYGPTEASVGTSVYRVPADCGSGVVPIGVPLPGMVGRVLDGRLNQVPVGAVGELFVGGVGVARGYVDLPGLTARRFVPDPYGPAGSRLYRSGDVVRWRGDGVLEYLGRSDDQVKIRGYRVEIGEVEAVLNEHPSVAEARVLLIEGRLIGYVVGAGFVDAEVRAFCAGRLPEYMVPAVFVVLDAMPLTANGKLDRRALPPPPAAEPALADDTPMTDVETAVAEAWQRALNTAPIGRHDRFFERGGDSIRAVAVVGALRGLGYDLTVRDVFAQRTVADLAAVLATRGTAAEAPAGVAPYSLISDADRALLPGGTVDAYPLGEVQLGMVAEQLASGERRVYHNVAARRIKDDRPFDETAFRRAVQVLSARHENLRTSVHLTGYSVPMQIVHETAGVPVRVVDGRGTDQATGERRLTAEVAAERAAPMEFRSAPLMRVAALMENDTTWWLLITCSHVITDGWSNATFEMELANVYREIRDTGEPVPYEPPPVRYADVIAGELASLRNPADAAFWKRIVDDYARFDLPAAWVGTPGEDAEPYGVSVPIADLATDLRARAAEAGVPLKTLLLAAHLEVLSCLTDAPAFHTGVVFHGRPEAVGAERVLGMHLNSLPFPHRRGARTWRELLTRVFEQETEVWAHRQYPLSRIQRDTAAGSRLIDVLFNYIDFHQVDGEIVDQGVAVNQQANDFGLSVHAYGDRRLGIATRTGLLAPQHAEQLAAMYRSVLAGIAAGLDEEATVPLTFGTDAGSAPSAVTVSDDGPLVHELFEAWVARGSGLVAVVAGGVELSYGEVNARANRLAWLLRGVGVGPEDLVGVHLERGVDLVPALLGVLKSGAGYLPLDPAQPLGRLGFVVGDAGVRVVVTSAALAGGLAEVFDGRVIVLDELGVEGRVDDPPRVSTPENVVYTIYTSGSTGRPKGVVLTHRNVTRLLDAAQEHYAFDESDVWSMAHSYGFDVSVFEMWGALAFGGRLVVVPRDVARSPGDFLDLLVDQQVTVLSQTPTAFRSVVAAAAEGDPRVRRLGLRAVIFAGERLEVAGLKPWVDRVGLGRVALVNMYGITETTVHTTYHRLTRRDLEPGAGNAIGRPLSDLAVYLLDAGGRAVPFGVTGEIYVAGPGVARGYLGRAALTAQRFVPDPFGAAGSRMYRSGDLALRRPDGTLEFLGRADDQVKIRGFRIELGEINVALSGCAGVREAVTVLAEDGRLVGYLVPVHGQRLDPRVIRETISRVLPEYMVPAAYVEIDAIPLTNNGKLDKRALPAPEADQWRGGGEYAAPRTPLEASVSQMWQSVLGVDRAGVTDSFFDIGGDSIRAVLLVGTLRDHGYDVEVKDLMRYPVLGELCALLAQREGASSPPPPVRPFSLISDEDRAVLPDGLDDAYPLLQAQIGMQVEMLAGGEHPPYHVVTSVRIRDGRPFDAERFESAAALLARRHDVLRSSINLDRFSVPVQLVHAEVPVRVAVEDLSGLGADEAVAVIERYVAEAGRHPLDPAGPPLLRLTVHLCADSSWQLTAVNSHVVLDGWSRRTLFVELFEAYHSLLADQAVAWAPPALRFADTVAAELSALASESEQEFWRSQVEDCPRFEVPAGWGAPAGEPGGTIVVDIAFDDLEDGLRTVAARAGAPMKSTLLAAHLHVLSALTPEASFLSGLTHHVRPESADADRVHGMFLNVLPLRHDRGARTWRDLVATTFAREREMWAHRHFPMPQIERSYGDGGRMIEAYFSYHDFTGLNGEVTVGDSLGRSSNEFGLSISTGPGRLHLRGNLQLLSRGHAERLASMYRLVLEAMAADSEGDASRVLLPVGEVGVVSGWEVGVEGVVSGCPVSLALVERAGRDPGAVAVRGVGFELSFGELVGRAGAVAESLRAVGVARGDRVGVVVERGEWLHAALLGVWFVGAAYVPVDPGFPVGRVRSMVDGAAAVVTHGDRVGVFEGPVVVVDGLGLVDVEPVGVDPDELAYVIFTSGSTGRPKGVGVSHRGLANHVGWAVRDLVGAGSVVGGGVGGAVFSSVAFDLVVPNVWAPLLAGQPVVVLPQDLDLSELGSALLSWGPFAFLKLTPGHLEVLSQQLSVDQVRDLAGVLVVAGEALPGVLASRYSGSGRLVNEYGPTEASVGTSVYRVPADCGSGVVPIGVPLPGMVGRVLDGRLNQVPVGAVGELFVGGVGVARGYVDLPGLTARRFVPDPYGPAGSRLYRSGDVVRWRGDGVLEYLGRSDDQVKIRGYRVEIGEVEAVLNEHPSVAEARVLLIEGRLIGYVVGAGFVDAEVRAFCAGRLPEYMVPAVFVVLDAMPLTANGKLDRRALPPPPAAETFEPPSTGIEQALAEIFAELLGVERVGRGDGFLALGGHSILVIKAVAAAQRRGLPLSLFMMYQHQTLSALAEAVGAQLAIDAAANAAPPAAAPGVVSRQDWQEAMERYRVPGLSVAVIAAGELVEVETFGQAAAGTPVTGRTPFQAGSLSKHLTAMAVLRLVDEGILDLDEDVNRYLTGWQVPTGDAPVTLRHLLAHRSGLSSTPGGGFVPGGPVPSLTDLLTGAADPAVPAVTRIAAAGASFRKANVHYVVVQQVLTDVTGEPFDALMRRLVLDPLNMADSSFDQDHPTRAAHPVAQGHDADGQPIEGGWRVRPDAAAAGLWSTPADLTRVATELRRAAMGRPFALLRQDTAAMMITPYEDSLYGLGTVVDAVATDTEFGHGGTPTGYHGLSVISLGSGGGLCVMTNGQAGEQVLKTVVARLRSDLR</sequence>
<dbReference type="EMBL" id="JACHJC010000001">
    <property type="protein sequence ID" value="MBB5113262.1"/>
    <property type="molecule type" value="Genomic_DNA"/>
</dbReference>
<feature type="domain" description="Carrier" evidence="4">
    <location>
        <begin position="5041"/>
        <end position="5115"/>
    </location>
</feature>
<keyword evidence="3" id="KW-0597">Phosphoprotein</keyword>
<dbReference type="InterPro" id="IPR010071">
    <property type="entry name" value="AA_adenyl_dom"/>
</dbReference>
<feature type="domain" description="Carrier" evidence="4">
    <location>
        <begin position="829"/>
        <end position="903"/>
    </location>
</feature>
<dbReference type="Proteomes" id="UP000618986">
    <property type="component" value="Unassembled WGS sequence"/>
</dbReference>
<evidence type="ECO:0000256" key="3">
    <source>
        <dbReference type="ARBA" id="ARBA00022553"/>
    </source>
</evidence>
<dbReference type="InterPro" id="IPR036736">
    <property type="entry name" value="ACP-like_sf"/>
</dbReference>
<dbReference type="Pfam" id="PF00550">
    <property type="entry name" value="PP-binding"/>
    <property type="match status" value="6"/>
</dbReference>
<feature type="domain" description="Carrier" evidence="4">
    <location>
        <begin position="6075"/>
        <end position="6149"/>
    </location>
</feature>
<dbReference type="InterPro" id="IPR012338">
    <property type="entry name" value="Beta-lactam/transpept-like"/>
</dbReference>
<evidence type="ECO:0000256" key="2">
    <source>
        <dbReference type="ARBA" id="ARBA00022450"/>
    </source>
</evidence>
<dbReference type="SUPFAM" id="SSF56601">
    <property type="entry name" value="beta-lactamase/transpeptidase-like"/>
    <property type="match status" value="1"/>
</dbReference>
<evidence type="ECO:0000259" key="4">
    <source>
        <dbReference type="PROSITE" id="PS50075"/>
    </source>
</evidence>
<dbReference type="InterPro" id="IPR009081">
    <property type="entry name" value="PP-bd_ACP"/>
</dbReference>
<evidence type="ECO:0000313" key="5">
    <source>
        <dbReference type="EMBL" id="MBB5113262.1"/>
    </source>
</evidence>
<dbReference type="InterPro" id="IPR042099">
    <property type="entry name" value="ANL_N_sf"/>
</dbReference>
<dbReference type="InterPro" id="IPR020845">
    <property type="entry name" value="AMP-binding_CS"/>
</dbReference>
<dbReference type="Gene3D" id="3.30.559.30">
    <property type="entry name" value="Nonribosomal peptide synthetase, condensation domain"/>
    <property type="match status" value="6"/>
</dbReference>
<dbReference type="PROSITE" id="PS00455">
    <property type="entry name" value="AMP_BINDING"/>
    <property type="match status" value="2"/>
</dbReference>
<reference evidence="5 6" key="1">
    <citation type="submission" date="2020-08" db="EMBL/GenBank/DDBJ databases">
        <title>Sequencing the genomes of 1000 actinobacteria strains.</title>
        <authorList>
            <person name="Klenk H.-P."/>
        </authorList>
    </citation>
    <scope>NUCLEOTIDE SEQUENCE [LARGE SCALE GENOMIC DNA]</scope>
    <source>
        <strain evidence="5 6">DSM 43036</strain>
    </source>
</reference>
<dbReference type="Gene3D" id="3.40.50.12780">
    <property type="entry name" value="N-terminal domain of ligase-like"/>
    <property type="match status" value="6"/>
</dbReference>
<dbReference type="InterPro" id="IPR000873">
    <property type="entry name" value="AMP-dep_synth/lig_dom"/>
</dbReference>
<dbReference type="InterPro" id="IPR020806">
    <property type="entry name" value="PKS_PP-bd"/>
</dbReference>
<dbReference type="InterPro" id="IPR023213">
    <property type="entry name" value="CAT-like_dom_sf"/>
</dbReference>
<dbReference type="SMART" id="SM00823">
    <property type="entry name" value="PKS_PP"/>
    <property type="match status" value="6"/>
</dbReference>
<dbReference type="PANTHER" id="PTHR45527">
    <property type="entry name" value="NONRIBOSOMAL PEPTIDE SYNTHETASE"/>
    <property type="match status" value="1"/>
</dbReference>
<dbReference type="SUPFAM" id="SSF52777">
    <property type="entry name" value="CoA-dependent acyltransferases"/>
    <property type="match status" value="11"/>
</dbReference>
<dbReference type="InterPro" id="IPR001466">
    <property type="entry name" value="Beta-lactam-related"/>
</dbReference>
<dbReference type="InterPro" id="IPR025110">
    <property type="entry name" value="AMP-bd_C"/>
</dbReference>
<dbReference type="Gene3D" id="1.10.1200.10">
    <property type="entry name" value="ACP-like"/>
    <property type="match status" value="6"/>
</dbReference>
<protein>
    <submittedName>
        <fullName evidence="5">Amino acid adenylation domain-containing protein</fullName>
    </submittedName>
</protein>
<evidence type="ECO:0000256" key="1">
    <source>
        <dbReference type="ARBA" id="ARBA00001957"/>
    </source>
</evidence>
<dbReference type="Gene3D" id="3.40.710.10">
    <property type="entry name" value="DD-peptidase/beta-lactamase superfamily"/>
    <property type="match status" value="1"/>
</dbReference>
<keyword evidence="6" id="KW-1185">Reference proteome</keyword>
<dbReference type="NCBIfam" id="TIGR01733">
    <property type="entry name" value="AA-adenyl-dom"/>
    <property type="match status" value="6"/>
</dbReference>
<name>A0ABR6MDD5_MICEC</name>
<dbReference type="InterPro" id="IPR006162">
    <property type="entry name" value="Ppantetheine_attach_site"/>
</dbReference>
<dbReference type="NCBIfam" id="NF003417">
    <property type="entry name" value="PRK04813.1"/>
    <property type="match status" value="6"/>
</dbReference>
<feature type="domain" description="Carrier" evidence="4">
    <location>
        <begin position="3983"/>
        <end position="4057"/>
    </location>
</feature>
<dbReference type="Pfam" id="PF00144">
    <property type="entry name" value="Beta-lactamase"/>
    <property type="match status" value="1"/>
</dbReference>
<feature type="domain" description="Carrier" evidence="4">
    <location>
        <begin position="2947"/>
        <end position="3021"/>
    </location>
</feature>
<dbReference type="Pfam" id="PF00501">
    <property type="entry name" value="AMP-binding"/>
    <property type="match status" value="6"/>
</dbReference>
<dbReference type="InterPro" id="IPR001242">
    <property type="entry name" value="Condensation_dom"/>
</dbReference>
<dbReference type="CDD" id="cd19531">
    <property type="entry name" value="LCL_NRPS-like"/>
    <property type="match status" value="1"/>
</dbReference>
<dbReference type="SUPFAM" id="SSF56801">
    <property type="entry name" value="Acetyl-CoA synthetase-like"/>
    <property type="match status" value="6"/>
</dbReference>
<comment type="caution">
    <text evidence="5">The sequence shown here is derived from an EMBL/GenBank/DDBJ whole genome shotgun (WGS) entry which is preliminary data.</text>
</comment>
<dbReference type="Gene3D" id="3.30.559.10">
    <property type="entry name" value="Chloramphenicol acetyltransferase-like domain"/>
    <property type="match status" value="5"/>
</dbReference>
<comment type="cofactor">
    <cofactor evidence="1">
        <name>pantetheine 4'-phosphate</name>
        <dbReference type="ChEBI" id="CHEBI:47942"/>
    </cofactor>
</comment>
<dbReference type="CDD" id="cd17643">
    <property type="entry name" value="A_NRPS_Cytc1-like"/>
    <property type="match status" value="4"/>
</dbReference>
<dbReference type="CDD" id="cd05930">
    <property type="entry name" value="A_NRPS"/>
    <property type="match status" value="2"/>
</dbReference>